<sequence length="68" mass="7762">MRLEDAMVYVLATAGYGMTTRRIAEVINREKLHVRTDGNPVTDRQVYAAVYRNPQTFVKEGGRILFAM</sequence>
<dbReference type="OrthoDB" id="1100737at2"/>
<organism evidence="1 2">
    <name type="scientific">Muribaculum gordoncarteri</name>
    <dbReference type="NCBI Taxonomy" id="2530390"/>
    <lineage>
        <taxon>Bacteria</taxon>
        <taxon>Pseudomonadati</taxon>
        <taxon>Bacteroidota</taxon>
        <taxon>Bacteroidia</taxon>
        <taxon>Bacteroidales</taxon>
        <taxon>Muribaculaceae</taxon>
        <taxon>Muribaculum</taxon>
    </lineage>
</organism>
<evidence type="ECO:0008006" key="3">
    <source>
        <dbReference type="Google" id="ProtNLM"/>
    </source>
</evidence>
<keyword evidence="2" id="KW-1185">Reference proteome</keyword>
<dbReference type="EMBL" id="CP039393">
    <property type="protein sequence ID" value="QCD37007.1"/>
    <property type="molecule type" value="Genomic_DNA"/>
</dbReference>
<dbReference type="KEGG" id="mgod:E7746_01940"/>
<name>A0A4P7VRM5_9BACT</name>
<proteinExistence type="predicted"/>
<evidence type="ECO:0000313" key="2">
    <source>
        <dbReference type="Proteomes" id="UP000297031"/>
    </source>
</evidence>
<protein>
    <recommendedName>
        <fullName evidence="3">HTH HARE-type domain-containing protein</fullName>
    </recommendedName>
</protein>
<dbReference type="AlphaFoldDB" id="A0A4P7VRM5"/>
<evidence type="ECO:0000313" key="1">
    <source>
        <dbReference type="EMBL" id="QCD37007.1"/>
    </source>
</evidence>
<accession>A0A4P7VRM5</accession>
<dbReference type="Proteomes" id="UP000297031">
    <property type="component" value="Chromosome"/>
</dbReference>
<gene>
    <name evidence="1" type="ORF">E7746_01940</name>
</gene>
<reference evidence="1 2" key="1">
    <citation type="submission" date="2019-02" db="EMBL/GenBank/DDBJ databases">
        <title>Isolation and identification of novel species under the genus Muribaculum.</title>
        <authorList>
            <person name="Miyake S."/>
            <person name="Ding Y."/>
            <person name="Low A."/>
            <person name="Soh M."/>
            <person name="Seedorf H."/>
        </authorList>
    </citation>
    <scope>NUCLEOTIDE SEQUENCE [LARGE SCALE GENOMIC DNA]</scope>
    <source>
        <strain evidence="1 2">TLL-A4</strain>
    </source>
</reference>